<dbReference type="PANTHER" id="PTHR30337:SF0">
    <property type="entry name" value="NUCLEASE SBCCD SUBUNIT D"/>
    <property type="match status" value="1"/>
</dbReference>
<dbReference type="InterPro" id="IPR029052">
    <property type="entry name" value="Metallo-depent_PP-like"/>
</dbReference>
<evidence type="ECO:0000256" key="3">
    <source>
        <dbReference type="ARBA" id="ARBA00022839"/>
    </source>
</evidence>
<dbReference type="GO" id="GO:0004527">
    <property type="term" value="F:exonuclease activity"/>
    <property type="evidence" value="ECO:0007669"/>
    <property type="project" value="UniProtKB-KW"/>
</dbReference>
<dbReference type="STRING" id="666510.ASAC_0958"/>
<keyword evidence="1" id="KW-0540">Nuclease</keyword>
<organism evidence="5 6">
    <name type="scientific">Acidilobus saccharovorans (strain DSM 16705 / JCM 18335 / VKM B-2471 / 345-15)</name>
    <dbReference type="NCBI Taxonomy" id="666510"/>
    <lineage>
        <taxon>Archaea</taxon>
        <taxon>Thermoproteota</taxon>
        <taxon>Thermoprotei</taxon>
        <taxon>Acidilobales</taxon>
        <taxon>Acidilobaceae</taxon>
        <taxon>Acidilobus</taxon>
    </lineage>
</organism>
<dbReference type="CDD" id="cd00840">
    <property type="entry name" value="MPP_Mre11_N"/>
    <property type="match status" value="1"/>
</dbReference>
<dbReference type="eggNOG" id="arCOG00397">
    <property type="taxonomic scope" value="Archaea"/>
</dbReference>
<evidence type="ECO:0000256" key="1">
    <source>
        <dbReference type="ARBA" id="ARBA00022722"/>
    </source>
</evidence>
<dbReference type="PANTHER" id="PTHR30337">
    <property type="entry name" value="COMPONENT OF ATP-DEPENDENT DSDNA EXONUCLEASE"/>
    <property type="match status" value="1"/>
</dbReference>
<name>D9Q225_ACIS3</name>
<proteinExistence type="predicted"/>
<dbReference type="Proteomes" id="UP000000346">
    <property type="component" value="Chromosome"/>
</dbReference>
<dbReference type="Gene3D" id="3.60.21.10">
    <property type="match status" value="1"/>
</dbReference>
<keyword evidence="3" id="KW-0269">Exonuclease</keyword>
<dbReference type="GeneID" id="9499200"/>
<dbReference type="KEGG" id="asc:ASAC_0958"/>
<evidence type="ECO:0000313" key="6">
    <source>
        <dbReference type="Proteomes" id="UP000000346"/>
    </source>
</evidence>
<dbReference type="InterPro" id="IPR041796">
    <property type="entry name" value="Mre11_N"/>
</dbReference>
<dbReference type="InParanoid" id="D9Q225"/>
<dbReference type="InterPro" id="IPR004843">
    <property type="entry name" value="Calcineurin-like_PHP"/>
</dbReference>
<dbReference type="SUPFAM" id="SSF56300">
    <property type="entry name" value="Metallo-dependent phosphatases"/>
    <property type="match status" value="1"/>
</dbReference>
<dbReference type="Pfam" id="PF00149">
    <property type="entry name" value="Metallophos"/>
    <property type="match status" value="1"/>
</dbReference>
<evidence type="ECO:0000313" key="5">
    <source>
        <dbReference type="EMBL" id="ADL19363.1"/>
    </source>
</evidence>
<dbReference type="RefSeq" id="WP_013266875.1">
    <property type="nucleotide sequence ID" value="NC_014374.1"/>
</dbReference>
<dbReference type="EMBL" id="CP001742">
    <property type="protein sequence ID" value="ADL19363.1"/>
    <property type="molecule type" value="Genomic_DNA"/>
</dbReference>
<reference evidence="5 6" key="1">
    <citation type="journal article" date="2010" name="Appl. Environ. Microbiol.">
        <title>The genome sequence of the crenarchaeon Acidilobus saccharovorans supports a new order, Acidilobales, and suggests an important ecological role in terrestrial acidic hot springs.</title>
        <authorList>
            <person name="Mardanov A.V."/>
            <person name="Svetlitchnyi V.A."/>
            <person name="Beletsky A.V."/>
            <person name="Prokofeva M.I."/>
            <person name="Bonch-Osmolovskaya E.A."/>
            <person name="Ravin N.V."/>
            <person name="Skryabin K.G."/>
        </authorList>
    </citation>
    <scope>NUCLEOTIDE SEQUENCE [LARGE SCALE GENOMIC DNA]</scope>
    <source>
        <strain evidence="6">DSM 16705 / JCM 18335 / VKM B-2471 / 345-15</strain>
    </source>
</reference>
<dbReference type="AlphaFoldDB" id="D9Q225"/>
<dbReference type="OrthoDB" id="11638at2157"/>
<gene>
    <name evidence="5" type="ordered locus">ASAC_0958</name>
</gene>
<keyword evidence="2" id="KW-0378">Hydrolase</keyword>
<sequence>MSDIHLGAKKYGERIIYEDIFRAFEESLEAVRRDHAEVLVISGDLFDAPHPDNTTLVRALRLIKNFVSHGIKVVAAHGEHDTPGRREHSLLSLMSEAIEGFYAPALLGAGNLTEPQLVDLTTVKLNGVAFMVYPFSKVSIDEKRKIYSRLSPFYDSRARELRRDGIKSVFVAHMPVDPVFPFADETVTSVRSFPRVNYVALGHIHKREINYEKFADGNLWYAYPGSLYPLDIKEARETHKRGPLLVDLSSDEATVSEVPVTVREHYVIPVTIKEPGSVYYDLKGAISKVMKSPNSQPLVHLDITALPGIPTRLIEAEANRIAKELNLIVIPHVTRAVDESASLPRGEAKTSIDIVKMLQEIVGNDEFTAKVVLELAAAAAEGEEDAVDSALEKLASWPKSLEILRRLSAS</sequence>
<evidence type="ECO:0000259" key="4">
    <source>
        <dbReference type="Pfam" id="PF00149"/>
    </source>
</evidence>
<accession>D9Q225</accession>
<evidence type="ECO:0000256" key="2">
    <source>
        <dbReference type="ARBA" id="ARBA00022801"/>
    </source>
</evidence>
<feature type="domain" description="Calcineurin-like phosphoesterase" evidence="4">
    <location>
        <begin position="1"/>
        <end position="206"/>
    </location>
</feature>
<protein>
    <submittedName>
        <fullName evidence="5">DNA double-strand break repair protein mre11</fullName>
    </submittedName>
</protein>
<keyword evidence="6" id="KW-1185">Reference proteome</keyword>
<dbReference type="HOGENOM" id="CLU_026621_5_2_2"/>
<dbReference type="InterPro" id="IPR050535">
    <property type="entry name" value="DNA_Repair-Maintenance_Comp"/>
</dbReference>